<keyword evidence="1" id="KW-1133">Transmembrane helix</keyword>
<protein>
    <submittedName>
        <fullName evidence="2">Uncharacterized protein</fullName>
    </submittedName>
</protein>
<evidence type="ECO:0000313" key="2">
    <source>
        <dbReference type="EMBL" id="BBH17347.1"/>
    </source>
</evidence>
<feature type="transmembrane region" description="Helical" evidence="1">
    <location>
        <begin position="39"/>
        <end position="61"/>
    </location>
</feature>
<evidence type="ECO:0000313" key="3">
    <source>
        <dbReference type="Proteomes" id="UP000271573"/>
    </source>
</evidence>
<keyword evidence="3" id="KW-1185">Reference proteome</keyword>
<keyword evidence="1" id="KW-0472">Membrane</keyword>
<dbReference type="Proteomes" id="UP000271573">
    <property type="component" value="Chromosome"/>
</dbReference>
<keyword evidence="1" id="KW-0812">Transmembrane</keyword>
<sequence length="75" mass="7854">MTKIDQHLLAHTRGDIAVCAAAYIAGFFLLVAGIKLGDIWALALCTPLAAMLMFAASAGLLEAGRVANAYAEKTF</sequence>
<dbReference type="AlphaFoldDB" id="A0A3G9IEK7"/>
<gene>
    <name evidence="2" type="ORF">Back2_16340</name>
</gene>
<dbReference type="KEGG" id="nbe:Back2_16340"/>
<dbReference type="EMBL" id="AP019307">
    <property type="protein sequence ID" value="BBH17347.1"/>
    <property type="molecule type" value="Genomic_DNA"/>
</dbReference>
<reference evidence="2 3" key="1">
    <citation type="submission" date="2018-11" db="EMBL/GenBank/DDBJ databases">
        <title>Complete genome sequence of Nocardioides baekrokdamisoli strain KCTC 39748.</title>
        <authorList>
            <person name="Kang S.W."/>
            <person name="Lee K.C."/>
            <person name="Kim K.K."/>
            <person name="Kim J.S."/>
            <person name="Kim D.S."/>
            <person name="Ko S.H."/>
            <person name="Yang S.H."/>
            <person name="Shin Y.K."/>
            <person name="Lee J.S."/>
        </authorList>
    </citation>
    <scope>NUCLEOTIDE SEQUENCE [LARGE SCALE GENOMIC DNA]</scope>
    <source>
        <strain evidence="2 3">KCTC 39748</strain>
    </source>
</reference>
<dbReference type="RefSeq" id="WP_125568434.1">
    <property type="nucleotide sequence ID" value="NZ_AP019307.1"/>
</dbReference>
<proteinExistence type="predicted"/>
<name>A0A3G9IEK7_9ACTN</name>
<accession>A0A3G9IEK7</accession>
<organism evidence="2 3">
    <name type="scientific">Nocardioides baekrokdamisoli</name>
    <dbReference type="NCBI Taxonomy" id="1804624"/>
    <lineage>
        <taxon>Bacteria</taxon>
        <taxon>Bacillati</taxon>
        <taxon>Actinomycetota</taxon>
        <taxon>Actinomycetes</taxon>
        <taxon>Propionibacteriales</taxon>
        <taxon>Nocardioidaceae</taxon>
        <taxon>Nocardioides</taxon>
    </lineage>
</organism>
<feature type="transmembrane region" description="Helical" evidence="1">
    <location>
        <begin position="12"/>
        <end position="33"/>
    </location>
</feature>
<evidence type="ECO:0000256" key="1">
    <source>
        <dbReference type="SAM" id="Phobius"/>
    </source>
</evidence>